<evidence type="ECO:0000256" key="2">
    <source>
        <dbReference type="ARBA" id="ARBA00022679"/>
    </source>
</evidence>
<evidence type="ECO:0000313" key="5">
    <source>
        <dbReference type="EMBL" id="CBA26813.1"/>
    </source>
</evidence>
<keyword evidence="3" id="KW-0479">Metal-binding</keyword>
<accession>C9Y763</accession>
<gene>
    <name evidence="5" type="ORF">Csp_G38510</name>
</gene>
<keyword evidence="4" id="KW-0862">Zinc</keyword>
<keyword evidence="2" id="KW-0808">Transferase</keyword>
<dbReference type="EMBL" id="FN543103">
    <property type="protein sequence ID" value="CBA26813.1"/>
    <property type="molecule type" value="Genomic_DNA"/>
</dbReference>
<dbReference type="InterPro" id="IPR013785">
    <property type="entry name" value="Aldolase_TIM"/>
</dbReference>
<organism evidence="5">
    <name type="scientific">Curvibacter symbiont subsp. Hydra magnipapillata</name>
    <dbReference type="NCBI Taxonomy" id="667019"/>
    <lineage>
        <taxon>Bacteria</taxon>
        <taxon>Pseudomonadati</taxon>
        <taxon>Pseudomonadota</taxon>
        <taxon>Betaproteobacteria</taxon>
        <taxon>Burkholderiales</taxon>
        <taxon>Comamonadaceae</taxon>
        <taxon>Curvibacter</taxon>
    </lineage>
</organism>
<dbReference type="PANTHER" id="PTHR37418:SF2">
    <property type="entry name" value="3-KETO-5-AMINOHEXANOATE CLEAVAGE ENZYME"/>
    <property type="match status" value="1"/>
</dbReference>
<evidence type="ECO:0000256" key="1">
    <source>
        <dbReference type="ARBA" id="ARBA00001947"/>
    </source>
</evidence>
<dbReference type="InterPro" id="IPR008567">
    <property type="entry name" value="BKACE"/>
</dbReference>
<evidence type="ECO:0000256" key="3">
    <source>
        <dbReference type="ARBA" id="ARBA00022723"/>
    </source>
</evidence>
<evidence type="ECO:0008006" key="6">
    <source>
        <dbReference type="Google" id="ProtNLM"/>
    </source>
</evidence>
<reference evidence="5" key="1">
    <citation type="journal article" date="2010" name="Nature">
        <title>The Dynamic genome of Hydra.</title>
        <authorList>
            <person name="Chapman J.A."/>
            <person name="Kirkness E.F."/>
            <person name="Simakov O."/>
            <person name="Hampson S.E."/>
            <person name="Mitros T."/>
            <person name="Weinmaier T."/>
            <person name="Rattei T."/>
            <person name="Balasubramanian P.G."/>
            <person name="Borman J."/>
            <person name="Busam D."/>
            <person name="Disbennett K."/>
            <person name="Pfannkoch C."/>
            <person name="Sumin N."/>
            <person name="Sutton G."/>
            <person name="Viswanathan L."/>
            <person name="Walenz B."/>
            <person name="Goodstein D.M."/>
            <person name="Hellsten U."/>
            <person name="Kawashima T."/>
            <person name="Prochnik S.E."/>
            <person name="Putnam N.H."/>
            <person name="Shu S."/>
            <person name="Blumberg B."/>
            <person name="Dana C.E."/>
            <person name="Gee L."/>
            <person name="Kibler D.F."/>
            <person name="Law L."/>
            <person name="Lindgens D."/>
            <person name="Martinez D.E."/>
            <person name="Peng J."/>
            <person name="Wigge P.A."/>
            <person name="Bertulat B."/>
            <person name="Guder C."/>
            <person name="Nakamura Y."/>
            <person name="Ozbek S."/>
            <person name="Watanabe H."/>
            <person name="Khalturin K."/>
            <person name="Hemmrich G."/>
            <person name="Franke A."/>
            <person name="Augustin R."/>
            <person name="Fraune S."/>
            <person name="Hayakawa E."/>
            <person name="Hayakawa S."/>
            <person name="Hirose M."/>
            <person name="Hwang J."/>
            <person name="Ikeo K."/>
            <person name="Nishimiya-Fujisawa C."/>
            <person name="Ogura A."/>
            <person name="Takahashi T."/>
            <person name="Steinmetz P.R."/>
            <person name="Zhang X."/>
            <person name="Aufschnaiter R."/>
            <person name="Eder M.K."/>
            <person name="Gorny A.K."/>
            <person name="Salvenmoser W."/>
            <person name="Heimberg A.M."/>
            <person name="Wheeler B.M."/>
            <person name="Peterson K.J."/>
            <person name="Boettger A."/>
            <person name="Tischler P."/>
            <person name="Wolf A."/>
            <person name="Gojobori T."/>
            <person name="Remington K.A."/>
            <person name="Strausberg R.L."/>
            <person name="Venter J."/>
            <person name="Technau U."/>
            <person name="Hobmayer B."/>
            <person name="Bosch T.C."/>
            <person name="Holstein T.W."/>
            <person name="Fujisawa T."/>
            <person name="Bode H.R."/>
            <person name="David C.N."/>
            <person name="Rokhsar D.S."/>
            <person name="Steele R.E."/>
        </authorList>
    </citation>
    <scope>NUCLEOTIDE SEQUENCE</scope>
</reference>
<dbReference type="GO" id="GO:0046872">
    <property type="term" value="F:metal ion binding"/>
    <property type="evidence" value="ECO:0007669"/>
    <property type="project" value="UniProtKB-KW"/>
</dbReference>
<dbReference type="Gene3D" id="3.20.20.70">
    <property type="entry name" value="Aldolase class I"/>
    <property type="match status" value="1"/>
</dbReference>
<comment type="cofactor">
    <cofactor evidence="1">
        <name>Zn(2+)</name>
        <dbReference type="ChEBI" id="CHEBI:29105"/>
    </cofactor>
</comment>
<protein>
    <recommendedName>
        <fullName evidence="6">3-keto-5-aminohexanoate cleavage protein</fullName>
    </recommendedName>
</protein>
<name>C9Y763_CURXX</name>
<sequence>MRNPMDKAILTCALTGVLTNPKQHPVPVTPAQMAAEARDAFNAGASIMHIHMRMQEDGLGHMPSWDPDVAESIVNAIREACPGVIINLTTGVVGKDISGPLNCIRRVKPEIAACNAGSLNYLKLKEDGSWAWPPMVFDNPVAKVQQFLDVMQECGTHPEFECFDVGIVRSVTMYLKNGMLKPDMGRAEYNLVMGVASGMPCDADLLSLLPKYMASDSVWQTTLIGRSEIWPVHQKTADLGGMLRTGLEDTSICPMVYALQAMVCSSRRWQPVPSAQGEQLQILRRREPFWVCGQGRIRPSRMLQRRAFEKVSPVFPDSTKKSVLEYEA</sequence>
<dbReference type="PANTHER" id="PTHR37418">
    <property type="entry name" value="3-KETO-5-AMINOHEXANOATE CLEAVAGE ENZYME-RELATED"/>
    <property type="match status" value="1"/>
</dbReference>
<evidence type="ECO:0000256" key="4">
    <source>
        <dbReference type="ARBA" id="ARBA00022833"/>
    </source>
</evidence>
<dbReference type="GO" id="GO:0043720">
    <property type="term" value="F:3-keto-5-aminohexanoate cleavage activity"/>
    <property type="evidence" value="ECO:0007669"/>
    <property type="project" value="InterPro"/>
</dbReference>
<dbReference type="Pfam" id="PF05853">
    <property type="entry name" value="BKACE"/>
    <property type="match status" value="1"/>
</dbReference>
<proteinExistence type="predicted"/>
<dbReference type="AlphaFoldDB" id="C9Y763"/>